<organism evidence="1 2">
    <name type="scientific">Arthrobacter phage DrManhattan</name>
    <dbReference type="NCBI Taxonomy" id="2419955"/>
    <lineage>
        <taxon>Viruses</taxon>
        <taxon>Duplodnaviria</taxon>
        <taxon>Heunggongvirae</taxon>
        <taxon>Uroviricota</taxon>
        <taxon>Caudoviricetes</taxon>
        <taxon>Casidaviridae</taxon>
        <taxon>Manhattanvirus</taxon>
        <taxon>Manhattanvirus drmanhattan</taxon>
    </lineage>
</organism>
<accession>A0A3G2KFK0</accession>
<gene>
    <name evidence="1" type="primary">17</name>
    <name evidence="1" type="ORF">PBI_DRMANHATTAN_17</name>
</gene>
<name>A0A3G2KFK0_9CAUD</name>
<keyword evidence="2" id="KW-1185">Reference proteome</keyword>
<dbReference type="GeneID" id="55006584"/>
<dbReference type="Proteomes" id="UP000266996">
    <property type="component" value="Segment"/>
</dbReference>
<sequence length="471" mass="49768">MALGQFTTTSASLTLTTGELLELQPGTNQVLTHLDGWFSPAGTRREGTSRLWAHGSFSERGWRDQRVITLGGHIFTENRTDAANMTDTLSAALADGTAGKFIVDDVDLGYREATVYITGTPTVNWDGNLDIFFMIDMVAPDPRKYGELVTVGTSAAAPGGGLAYDLFGTGGYAYTSPGNLATNAAPYDEVGWATTSAYAKSFDPNRLGRPAMVYTKSGASYWVTRGYRAGLRGTATTASPSVPDDVVAVSPGQTLYIQMDLGTDSTNTDGRIGIRWFNSSYTSLGLTESAVEPMQLNTWQTFSHSAVAPANAAYAWIEWGVAMISGNTVGGEKAWAGDVYIGTTSPSPSTGTTGILDFGAAGSPGTVTLDNVGTADSAPVFTISGYAPGFTITEVSTGARLIYSETVLAGQTLTINAADGSVLLDGYADRSAYLTRREWTRVNGKSRNTYLFESPGNDGASLTLGVKPAWW</sequence>
<evidence type="ECO:0000313" key="2">
    <source>
        <dbReference type="Proteomes" id="UP000266996"/>
    </source>
</evidence>
<proteinExistence type="predicted"/>
<reference evidence="2" key="1">
    <citation type="submission" date="2018-09" db="EMBL/GenBank/DDBJ databases">
        <authorList>
            <person name="Rimple P.A."/>
            <person name="Stoner T.H."/>
            <person name="Garlena R.A."/>
            <person name="Russell D.A."/>
            <person name="Pope W.H."/>
            <person name="Jacobs-Sera D."/>
            <person name="Hatfull G.F."/>
        </authorList>
    </citation>
    <scope>NUCLEOTIDE SEQUENCE [LARGE SCALE GENOMIC DNA]</scope>
</reference>
<dbReference type="KEGG" id="vg:55006584"/>
<dbReference type="EMBL" id="MH834610">
    <property type="protein sequence ID" value="AYN57737.1"/>
    <property type="molecule type" value="Genomic_DNA"/>
</dbReference>
<protein>
    <submittedName>
        <fullName evidence="1">Minor tail protein</fullName>
    </submittedName>
</protein>
<evidence type="ECO:0000313" key="1">
    <source>
        <dbReference type="EMBL" id="AYN57737.1"/>
    </source>
</evidence>
<dbReference type="RefSeq" id="YP_009815360.1">
    <property type="nucleotide sequence ID" value="NC_048093.1"/>
</dbReference>